<dbReference type="CDD" id="cd02209">
    <property type="entry name" value="cupin_XRE_C"/>
    <property type="match status" value="1"/>
</dbReference>
<dbReference type="Gene3D" id="2.60.120.10">
    <property type="entry name" value="Jelly Rolls"/>
    <property type="match status" value="1"/>
</dbReference>
<dbReference type="InterPro" id="IPR001387">
    <property type="entry name" value="Cro/C1-type_HTH"/>
</dbReference>
<dbReference type="InterPro" id="IPR013096">
    <property type="entry name" value="Cupin_2"/>
</dbReference>
<dbReference type="EMBL" id="JBEPMB010000007">
    <property type="protein sequence ID" value="MET3615448.1"/>
    <property type="molecule type" value="Genomic_DNA"/>
</dbReference>
<keyword evidence="1" id="KW-0238">DNA-binding</keyword>
<name>A0ABV2J3V6_9HYPH</name>
<dbReference type="PANTHER" id="PTHR46797">
    <property type="entry name" value="HTH-TYPE TRANSCRIPTIONAL REGULATOR"/>
    <property type="match status" value="1"/>
</dbReference>
<evidence type="ECO:0000256" key="2">
    <source>
        <dbReference type="SAM" id="MobiDB-lite"/>
    </source>
</evidence>
<evidence type="ECO:0000313" key="5">
    <source>
        <dbReference type="EMBL" id="MET3615448.1"/>
    </source>
</evidence>
<feature type="domain" description="HTH merR-type" evidence="3">
    <location>
        <begin position="5"/>
        <end position="74"/>
    </location>
</feature>
<dbReference type="PROSITE" id="PS50943">
    <property type="entry name" value="HTH_CROC1"/>
    <property type="match status" value="1"/>
</dbReference>
<keyword evidence="6" id="KW-1185">Reference proteome</keyword>
<dbReference type="SMART" id="SM00530">
    <property type="entry name" value="HTH_XRE"/>
    <property type="match status" value="1"/>
</dbReference>
<dbReference type="InterPro" id="IPR010982">
    <property type="entry name" value="Lambda_DNA-bd_dom_sf"/>
</dbReference>
<dbReference type="SMART" id="SM00422">
    <property type="entry name" value="HTH_MERR"/>
    <property type="match status" value="1"/>
</dbReference>
<feature type="domain" description="HTH cro/C1-type" evidence="4">
    <location>
        <begin position="98"/>
        <end position="152"/>
    </location>
</feature>
<dbReference type="Pfam" id="PF07883">
    <property type="entry name" value="Cupin_2"/>
    <property type="match status" value="1"/>
</dbReference>
<dbReference type="InterPro" id="IPR011051">
    <property type="entry name" value="RmlC_Cupin_sf"/>
</dbReference>
<evidence type="ECO:0000313" key="6">
    <source>
        <dbReference type="Proteomes" id="UP001549047"/>
    </source>
</evidence>
<dbReference type="Pfam" id="PF13560">
    <property type="entry name" value="HTH_31"/>
    <property type="match status" value="1"/>
</dbReference>
<evidence type="ECO:0000259" key="3">
    <source>
        <dbReference type="PROSITE" id="PS50937"/>
    </source>
</evidence>
<feature type="region of interest" description="Disordered" evidence="2">
    <location>
        <begin position="71"/>
        <end position="104"/>
    </location>
</feature>
<organism evidence="5 6">
    <name type="scientific">Rhizobium aquaticum</name>
    <dbReference type="NCBI Taxonomy" id="1549636"/>
    <lineage>
        <taxon>Bacteria</taxon>
        <taxon>Pseudomonadati</taxon>
        <taxon>Pseudomonadota</taxon>
        <taxon>Alphaproteobacteria</taxon>
        <taxon>Hyphomicrobiales</taxon>
        <taxon>Rhizobiaceae</taxon>
        <taxon>Rhizobium/Agrobacterium group</taxon>
        <taxon>Rhizobium</taxon>
    </lineage>
</organism>
<dbReference type="InterPro" id="IPR014710">
    <property type="entry name" value="RmlC-like_jellyroll"/>
</dbReference>
<dbReference type="CDD" id="cd00592">
    <property type="entry name" value="HTH_MerR-like"/>
    <property type="match status" value="1"/>
</dbReference>
<dbReference type="CDD" id="cd00093">
    <property type="entry name" value="HTH_XRE"/>
    <property type="match status" value="1"/>
</dbReference>
<dbReference type="PROSITE" id="PS50937">
    <property type="entry name" value="HTH_MERR_2"/>
    <property type="match status" value="1"/>
</dbReference>
<evidence type="ECO:0000259" key="4">
    <source>
        <dbReference type="PROSITE" id="PS50943"/>
    </source>
</evidence>
<sequence>METVRFKIAEAARMAGVSASTLRLWESQGLIEPVRTETGQRLYEQTHIDRLKKISWLRSEKGINPAAIRDNLAAEEPQPAKPRKPSRRAPSQQMGAKIRKLRRDAGETLEKVSQDTGISASLLSTFERTSQGLSLKSLHDLAHHFGTSFSALSGTGGTRTAESLIRRGRWTSWPATTTGVSVQVLAEGRNMMDCHRFVLAPGATSEGAYAHEGEEFIHVLAGSMEIVLDDDQFFVISEGDSFYFESRRPHSWRNLSEGETVLLWINTPASF</sequence>
<dbReference type="InterPro" id="IPR050807">
    <property type="entry name" value="TransReg_Diox_bact_type"/>
</dbReference>
<dbReference type="PROSITE" id="PS00552">
    <property type="entry name" value="HTH_MERR_1"/>
    <property type="match status" value="1"/>
</dbReference>
<dbReference type="Pfam" id="PF13411">
    <property type="entry name" value="MerR_1"/>
    <property type="match status" value="1"/>
</dbReference>
<dbReference type="InterPro" id="IPR009061">
    <property type="entry name" value="DNA-bd_dom_put_sf"/>
</dbReference>
<dbReference type="InterPro" id="IPR000551">
    <property type="entry name" value="MerR-type_HTH_dom"/>
</dbReference>
<dbReference type="SUPFAM" id="SSF51182">
    <property type="entry name" value="RmlC-like cupins"/>
    <property type="match status" value="1"/>
</dbReference>
<comment type="caution">
    <text evidence="5">The sequence shown here is derived from an EMBL/GenBank/DDBJ whole genome shotgun (WGS) entry which is preliminary data.</text>
</comment>
<protein>
    <submittedName>
        <fullName evidence="5">DNA-binding transcriptional MerR regulator/quercetin dioxygenase-like cupin family protein</fullName>
    </submittedName>
</protein>
<proteinExistence type="predicted"/>
<dbReference type="PANTHER" id="PTHR46797:SF1">
    <property type="entry name" value="METHYLPHOSPHONATE SYNTHASE"/>
    <property type="match status" value="1"/>
</dbReference>
<dbReference type="Gene3D" id="1.10.260.40">
    <property type="entry name" value="lambda repressor-like DNA-binding domains"/>
    <property type="match status" value="1"/>
</dbReference>
<dbReference type="Proteomes" id="UP001549047">
    <property type="component" value="Unassembled WGS sequence"/>
</dbReference>
<reference evidence="5 6" key="1">
    <citation type="submission" date="2024-06" db="EMBL/GenBank/DDBJ databases">
        <title>Genomic Encyclopedia of Type Strains, Phase IV (KMG-IV): sequencing the most valuable type-strain genomes for metagenomic binning, comparative biology and taxonomic classification.</title>
        <authorList>
            <person name="Goeker M."/>
        </authorList>
    </citation>
    <scope>NUCLEOTIDE SEQUENCE [LARGE SCALE GENOMIC DNA]</scope>
    <source>
        <strain evidence="5 6">DSM 29780</strain>
    </source>
</reference>
<evidence type="ECO:0000256" key="1">
    <source>
        <dbReference type="ARBA" id="ARBA00023125"/>
    </source>
</evidence>
<dbReference type="SUPFAM" id="SSF47413">
    <property type="entry name" value="lambda repressor-like DNA-binding domains"/>
    <property type="match status" value="1"/>
</dbReference>
<gene>
    <name evidence="5" type="ORF">ABID16_003792</name>
</gene>
<dbReference type="Gene3D" id="1.10.1660.10">
    <property type="match status" value="1"/>
</dbReference>
<accession>A0ABV2J3V6</accession>
<dbReference type="SUPFAM" id="SSF46955">
    <property type="entry name" value="Putative DNA-binding domain"/>
    <property type="match status" value="1"/>
</dbReference>